<keyword evidence="1" id="KW-0175">Coiled coil</keyword>
<comment type="caution">
    <text evidence="3">The sequence shown here is derived from an EMBL/GenBank/DDBJ whole genome shotgun (WGS) entry which is preliminary data.</text>
</comment>
<accession>A0A090MGY5</accession>
<dbReference type="EMBL" id="CBMI010002415">
    <property type="protein sequence ID" value="CEG04915.1"/>
    <property type="molecule type" value="Genomic_DNA"/>
</dbReference>
<name>A0A090MGY5_9HYPO</name>
<feature type="coiled-coil region" evidence="1">
    <location>
        <begin position="253"/>
        <end position="336"/>
    </location>
</feature>
<protein>
    <submittedName>
        <fullName evidence="3">WGS project CBMI000000000 data, contig CS3069_c002417</fullName>
    </submittedName>
</protein>
<dbReference type="AlphaFoldDB" id="A0A090MGY5"/>
<organism evidence="3">
    <name type="scientific">Fusarium clavum</name>
    <dbReference type="NCBI Taxonomy" id="2594811"/>
    <lineage>
        <taxon>Eukaryota</taxon>
        <taxon>Fungi</taxon>
        <taxon>Dikarya</taxon>
        <taxon>Ascomycota</taxon>
        <taxon>Pezizomycotina</taxon>
        <taxon>Sordariomycetes</taxon>
        <taxon>Hypocreomycetidae</taxon>
        <taxon>Hypocreales</taxon>
        <taxon>Nectriaceae</taxon>
        <taxon>Fusarium</taxon>
        <taxon>Fusarium incarnatum-equiseti species complex</taxon>
    </lineage>
</organism>
<evidence type="ECO:0000256" key="1">
    <source>
        <dbReference type="SAM" id="Coils"/>
    </source>
</evidence>
<feature type="region of interest" description="Disordered" evidence="2">
    <location>
        <begin position="199"/>
        <end position="237"/>
    </location>
</feature>
<reference evidence="3" key="1">
    <citation type="submission" date="2013-05" db="EMBL/GenBank/DDBJ databases">
        <title>Draft genome sequences of six wheat associated Fusarium spp. isolates.</title>
        <authorList>
            <person name="Moolhuijzen P.M."/>
            <person name="Manners J.M."/>
            <person name="Wilcox S."/>
            <person name="Bellgard M.I."/>
            <person name="Gardiner D.M."/>
        </authorList>
    </citation>
    <scope>NUCLEOTIDE SEQUENCE</scope>
    <source>
        <strain evidence="3">CS3069</strain>
    </source>
</reference>
<evidence type="ECO:0000313" key="3">
    <source>
        <dbReference type="EMBL" id="CEG04915.1"/>
    </source>
</evidence>
<dbReference type="Gene3D" id="6.10.280.220">
    <property type="match status" value="1"/>
</dbReference>
<evidence type="ECO:0000256" key="2">
    <source>
        <dbReference type="SAM" id="MobiDB-lite"/>
    </source>
</evidence>
<proteinExistence type="predicted"/>
<gene>
    <name evidence="3" type="ORF">BN850_0082930</name>
</gene>
<sequence>MSFSTPSPCLDIDETAPTVVEWECDGVTYHLAKPDPKVDSIIFRTRLNGSSALFEIRFPINLKGVDGVSAVTISIRPSSITSFEFTSPTTVPDAVKDKFKGGVTRLAFRISQTAQILAPIAAKDPLAPSKAQSGKVLDAVRMLADATVFIVYIGDKKLSNEQFVSISDAVKRGGLTPFRDQHDLASMYHGTGAKIVDLLPPIQDAPPSYDETESPPPPPPINERKRRRVDSEGKDSDAISQIWAELKARSERDQTIQHELADLKKENNTLRDELAQIRQQVAAFHQNLDALKTDVEHLQGQDKQTTDVMEGYDTRLVELRDDLEDLDAKVDSIQEHRDENGVARDFLDKVRSDVYDDIVSRLTG</sequence>